<evidence type="ECO:0000313" key="3">
    <source>
        <dbReference type="EnsemblMetazoa" id="Aqu2.1.28555_001"/>
    </source>
</evidence>
<feature type="domain" description="Lysine-specific metallo-endopeptidase" evidence="2">
    <location>
        <begin position="236"/>
        <end position="366"/>
    </location>
</feature>
<dbReference type="InParanoid" id="A0A1X7UKQ2"/>
<keyword evidence="1" id="KW-0732">Signal</keyword>
<dbReference type="EnsemblMetazoa" id="XM_019997977.1">
    <property type="protein sequence ID" value="XP_019853536.1"/>
    <property type="gene ID" value="LOC109582914"/>
</dbReference>
<dbReference type="GO" id="GO:0004222">
    <property type="term" value="F:metalloendopeptidase activity"/>
    <property type="evidence" value="ECO:0007669"/>
    <property type="project" value="InterPro"/>
</dbReference>
<keyword evidence="4" id="KW-1185">Reference proteome</keyword>
<reference evidence="4" key="1">
    <citation type="journal article" date="2010" name="Nature">
        <title>The Amphimedon queenslandica genome and the evolution of animal complexity.</title>
        <authorList>
            <person name="Srivastava M."/>
            <person name="Simakov O."/>
            <person name="Chapman J."/>
            <person name="Fahey B."/>
            <person name="Gauthier M.E."/>
            <person name="Mitros T."/>
            <person name="Richards G.S."/>
            <person name="Conaco C."/>
            <person name="Dacre M."/>
            <person name="Hellsten U."/>
            <person name="Larroux C."/>
            <person name="Putnam N.H."/>
            <person name="Stanke M."/>
            <person name="Adamska M."/>
            <person name="Darling A."/>
            <person name="Degnan S.M."/>
            <person name="Oakley T.H."/>
            <person name="Plachetzki D.C."/>
            <person name="Zhai Y."/>
            <person name="Adamski M."/>
            <person name="Calcino A."/>
            <person name="Cummins S.F."/>
            <person name="Goodstein D.M."/>
            <person name="Harris C."/>
            <person name="Jackson D.J."/>
            <person name="Leys S.P."/>
            <person name="Shu S."/>
            <person name="Woodcroft B.J."/>
            <person name="Vervoort M."/>
            <person name="Kosik K.S."/>
            <person name="Manning G."/>
            <person name="Degnan B.M."/>
            <person name="Rokhsar D.S."/>
        </authorList>
    </citation>
    <scope>NUCLEOTIDE SEQUENCE [LARGE SCALE GENOMIC DNA]</scope>
</reference>
<evidence type="ECO:0000259" key="2">
    <source>
        <dbReference type="Pfam" id="PF14521"/>
    </source>
</evidence>
<reference evidence="3" key="2">
    <citation type="submission" date="2017-05" db="UniProtKB">
        <authorList>
            <consortium name="EnsemblMetazoa"/>
        </authorList>
    </citation>
    <scope>IDENTIFICATION</scope>
</reference>
<dbReference type="SUPFAM" id="SSF55486">
    <property type="entry name" value="Metalloproteases ('zincins'), catalytic domain"/>
    <property type="match status" value="1"/>
</dbReference>
<gene>
    <name evidence="3" type="primary">109582914</name>
</gene>
<proteinExistence type="predicted"/>
<dbReference type="InterPro" id="IPR024079">
    <property type="entry name" value="MetalloPept_cat_dom_sf"/>
</dbReference>
<organism evidence="3">
    <name type="scientific">Amphimedon queenslandica</name>
    <name type="common">Sponge</name>
    <dbReference type="NCBI Taxonomy" id="400682"/>
    <lineage>
        <taxon>Eukaryota</taxon>
        <taxon>Metazoa</taxon>
        <taxon>Porifera</taxon>
        <taxon>Demospongiae</taxon>
        <taxon>Heteroscleromorpha</taxon>
        <taxon>Haplosclerida</taxon>
        <taxon>Niphatidae</taxon>
        <taxon>Amphimedon</taxon>
    </lineage>
</organism>
<dbReference type="KEGG" id="aqu:109582914"/>
<evidence type="ECO:0000313" key="4">
    <source>
        <dbReference type="Proteomes" id="UP000007879"/>
    </source>
</evidence>
<dbReference type="InterPro" id="IPR029463">
    <property type="entry name" value="Lys_MEP"/>
</dbReference>
<dbReference type="EnsemblMetazoa" id="Aqu2.1.28555_001">
    <property type="protein sequence ID" value="Aqu2.1.28555_001"/>
    <property type="gene ID" value="Aqu2.1.28555"/>
</dbReference>
<dbReference type="Gene3D" id="2.60.40.2970">
    <property type="match status" value="1"/>
</dbReference>
<feature type="chain" id="PRO_5010865950" description="Lysine-specific metallo-endopeptidase domain-containing protein" evidence="1">
    <location>
        <begin position="20"/>
        <end position="372"/>
    </location>
</feature>
<dbReference type="AlphaFoldDB" id="A0A1X7UKQ2"/>
<feature type="signal peptide" evidence="1">
    <location>
        <begin position="1"/>
        <end position="19"/>
    </location>
</feature>
<dbReference type="Pfam" id="PF14521">
    <property type="entry name" value="Aspzincin_M35"/>
    <property type="match status" value="1"/>
</dbReference>
<dbReference type="Gene3D" id="3.40.390.10">
    <property type="entry name" value="Collagenase (Catalytic Domain)"/>
    <property type="match status" value="1"/>
</dbReference>
<name>A0A1X7UKQ2_AMPQE</name>
<protein>
    <recommendedName>
        <fullName evidence="2">Lysine-specific metallo-endopeptidase domain-containing protein</fullName>
    </recommendedName>
</protein>
<dbReference type="Proteomes" id="UP000007879">
    <property type="component" value="Unassembled WGS sequence"/>
</dbReference>
<accession>A0A1X7UKQ2</accession>
<evidence type="ECO:0000256" key="1">
    <source>
        <dbReference type="SAM" id="SignalP"/>
    </source>
</evidence>
<dbReference type="eggNOG" id="ENOG502T1YG">
    <property type="taxonomic scope" value="Eukaryota"/>
</dbReference>
<sequence>MRRALVLVVTFLHVYGAFSEEQSNAVPLVSNNAPVSVTMSCQKVETKVVCSFQYLNNGQEDLYLMKRDSPLEEDILSPYMSVYFSGEQIEYEGVFVHREEPTIDDFVLLRAGETRTTSITLTDAYNFASMTSIGIYTIQYMEPLLYISKDKMMSRKAYELSQMPVLQSVTVYIKDTSVLDQPFDGETYETDDEFEMEETCEKASYISATEKEGNNTAEIHEFICKSLKLASLDVDTHPSLYKEWFGARSRKNTEIVKKTFGEMIKGLTVNRVVYDMKPKYCRPKSSGYIHLHKRTLVFSICHAFFSRDMFCSQFGSPSREGILVNMLSKLFGRTAGIRHGEKGCRFLAKYFPEIAIHNSGNYERFYCQSRFE</sequence>